<sequence>MRCIDEDINITRAWCFSIAVVVGLTLSHPYSCQSCSKSYKYSHSLSRHLRYECGKEATFECFVVGCPYKSKRKDNLNAHIRTLHLRELSVKLHSKEEQVYWPYD</sequence>
<dbReference type="SMART" id="SM00355">
    <property type="entry name" value="ZnF_C2H2"/>
    <property type="match status" value="2"/>
</dbReference>
<evidence type="ECO:0000313" key="4">
    <source>
        <dbReference type="EMBL" id="KAK9893028.1"/>
    </source>
</evidence>
<protein>
    <recommendedName>
        <fullName evidence="3">C2H2-type domain-containing protein</fullName>
    </recommendedName>
</protein>
<keyword evidence="1" id="KW-0479">Metal-binding</keyword>
<dbReference type="AlphaFoldDB" id="A0AAW1VIV6"/>
<evidence type="ECO:0000256" key="1">
    <source>
        <dbReference type="PROSITE-ProRule" id="PRU00042"/>
    </source>
</evidence>
<gene>
    <name evidence="4" type="ORF">WA026_023242</name>
</gene>
<comment type="caution">
    <text evidence="4">The sequence shown here is derived from an EMBL/GenBank/DDBJ whole genome shotgun (WGS) entry which is preliminary data.</text>
</comment>
<organism evidence="4 5">
    <name type="scientific">Henosepilachna vigintioctopunctata</name>
    <dbReference type="NCBI Taxonomy" id="420089"/>
    <lineage>
        <taxon>Eukaryota</taxon>
        <taxon>Metazoa</taxon>
        <taxon>Ecdysozoa</taxon>
        <taxon>Arthropoda</taxon>
        <taxon>Hexapoda</taxon>
        <taxon>Insecta</taxon>
        <taxon>Pterygota</taxon>
        <taxon>Neoptera</taxon>
        <taxon>Endopterygota</taxon>
        <taxon>Coleoptera</taxon>
        <taxon>Polyphaga</taxon>
        <taxon>Cucujiformia</taxon>
        <taxon>Coccinelloidea</taxon>
        <taxon>Coccinellidae</taxon>
        <taxon>Epilachninae</taxon>
        <taxon>Epilachnini</taxon>
        <taxon>Henosepilachna</taxon>
    </lineage>
</organism>
<accession>A0AAW1VIV6</accession>
<keyword evidence="2" id="KW-0472">Membrane</keyword>
<dbReference type="Proteomes" id="UP001431783">
    <property type="component" value="Unassembled WGS sequence"/>
</dbReference>
<dbReference type="Gene3D" id="3.30.160.60">
    <property type="entry name" value="Classic Zinc Finger"/>
    <property type="match status" value="1"/>
</dbReference>
<dbReference type="SUPFAM" id="SSF57667">
    <property type="entry name" value="beta-beta-alpha zinc fingers"/>
    <property type="match status" value="1"/>
</dbReference>
<name>A0AAW1VIV6_9CUCU</name>
<keyword evidence="1" id="KW-0863">Zinc-finger</keyword>
<dbReference type="PROSITE" id="PS50157">
    <property type="entry name" value="ZINC_FINGER_C2H2_2"/>
    <property type="match status" value="1"/>
</dbReference>
<feature type="domain" description="C2H2-type" evidence="3">
    <location>
        <begin position="30"/>
        <end position="57"/>
    </location>
</feature>
<dbReference type="InterPro" id="IPR013087">
    <property type="entry name" value="Znf_C2H2_type"/>
</dbReference>
<evidence type="ECO:0000259" key="3">
    <source>
        <dbReference type="PROSITE" id="PS50157"/>
    </source>
</evidence>
<keyword evidence="2" id="KW-1133">Transmembrane helix</keyword>
<dbReference type="EMBL" id="JARQZJ010000143">
    <property type="protein sequence ID" value="KAK9893028.1"/>
    <property type="molecule type" value="Genomic_DNA"/>
</dbReference>
<keyword evidence="5" id="KW-1185">Reference proteome</keyword>
<keyword evidence="1" id="KW-0862">Zinc</keyword>
<reference evidence="4 5" key="1">
    <citation type="submission" date="2023-03" db="EMBL/GenBank/DDBJ databases">
        <title>Genome insight into feeding habits of ladybird beetles.</title>
        <authorList>
            <person name="Li H.-S."/>
            <person name="Huang Y.-H."/>
            <person name="Pang H."/>
        </authorList>
    </citation>
    <scope>NUCLEOTIDE SEQUENCE [LARGE SCALE GENOMIC DNA]</scope>
    <source>
        <strain evidence="4">SYSU_2023b</strain>
        <tissue evidence="4">Whole body</tissue>
    </source>
</reference>
<proteinExistence type="predicted"/>
<dbReference type="InterPro" id="IPR036236">
    <property type="entry name" value="Znf_C2H2_sf"/>
</dbReference>
<evidence type="ECO:0000313" key="5">
    <source>
        <dbReference type="Proteomes" id="UP001431783"/>
    </source>
</evidence>
<evidence type="ECO:0000256" key="2">
    <source>
        <dbReference type="SAM" id="Phobius"/>
    </source>
</evidence>
<dbReference type="Pfam" id="PF00096">
    <property type="entry name" value="zf-C2H2"/>
    <property type="match status" value="2"/>
</dbReference>
<keyword evidence="2" id="KW-0812">Transmembrane</keyword>
<feature type="transmembrane region" description="Helical" evidence="2">
    <location>
        <begin position="12"/>
        <end position="30"/>
    </location>
</feature>
<dbReference type="GO" id="GO:0008270">
    <property type="term" value="F:zinc ion binding"/>
    <property type="evidence" value="ECO:0007669"/>
    <property type="project" value="UniProtKB-KW"/>
</dbReference>